<keyword evidence="3" id="KW-1185">Reference proteome</keyword>
<proteinExistence type="predicted"/>
<dbReference type="EMBL" id="JAVHNQ010000010">
    <property type="protein sequence ID" value="KAK6337807.1"/>
    <property type="molecule type" value="Genomic_DNA"/>
</dbReference>
<comment type="caution">
    <text evidence="2">The sequence shown here is derived from an EMBL/GenBank/DDBJ whole genome shotgun (WGS) entry which is preliminary data.</text>
</comment>
<evidence type="ECO:0000256" key="1">
    <source>
        <dbReference type="SAM" id="SignalP"/>
    </source>
</evidence>
<name>A0AAV9UC68_9PEZI</name>
<sequence>MFGAKTLLNVGFALLGLLILAPIGDVFGRVIDKDRGITVDEHGNKWVHIGNGEVLPLGDLTVTGEYYPGGPTFNLTGSSLQAIIREVQKSPLWNETAWQTSTESENVGTLQKKANQITYCEREQEGSELGIIPDDAQYAINYLVGAAWHRAFCYADRYKCAPLACHNGAAVILCSHRPETVRVYCGDVAGQIAQEVVNAMVRDRNQAIPNFNFWEPCAGWWIPPKFYTGYSVWSDDPTWDIRVHKWPGISCSA</sequence>
<protein>
    <submittedName>
        <fullName evidence="2">Uncharacterized protein</fullName>
    </submittedName>
</protein>
<evidence type="ECO:0000313" key="2">
    <source>
        <dbReference type="EMBL" id="KAK6337807.1"/>
    </source>
</evidence>
<dbReference type="Proteomes" id="UP001375240">
    <property type="component" value="Unassembled WGS sequence"/>
</dbReference>
<feature type="chain" id="PRO_5043339730" evidence="1">
    <location>
        <begin position="29"/>
        <end position="253"/>
    </location>
</feature>
<evidence type="ECO:0000313" key="3">
    <source>
        <dbReference type="Proteomes" id="UP001375240"/>
    </source>
</evidence>
<keyword evidence="1" id="KW-0732">Signal</keyword>
<feature type="signal peptide" evidence="1">
    <location>
        <begin position="1"/>
        <end position="28"/>
    </location>
</feature>
<gene>
    <name evidence="2" type="ORF">TWF696_001287</name>
</gene>
<reference evidence="2 3" key="1">
    <citation type="submission" date="2019-10" db="EMBL/GenBank/DDBJ databases">
        <authorList>
            <person name="Palmer J.M."/>
        </authorList>
    </citation>
    <scope>NUCLEOTIDE SEQUENCE [LARGE SCALE GENOMIC DNA]</scope>
    <source>
        <strain evidence="2 3">TWF696</strain>
    </source>
</reference>
<organism evidence="2 3">
    <name type="scientific">Orbilia brochopaga</name>
    <dbReference type="NCBI Taxonomy" id="3140254"/>
    <lineage>
        <taxon>Eukaryota</taxon>
        <taxon>Fungi</taxon>
        <taxon>Dikarya</taxon>
        <taxon>Ascomycota</taxon>
        <taxon>Pezizomycotina</taxon>
        <taxon>Orbiliomycetes</taxon>
        <taxon>Orbiliales</taxon>
        <taxon>Orbiliaceae</taxon>
        <taxon>Orbilia</taxon>
    </lineage>
</organism>
<dbReference type="AlphaFoldDB" id="A0AAV9UC68"/>
<accession>A0AAV9UC68</accession>